<accession>A0ABS6SHG6</accession>
<evidence type="ECO:0000313" key="3">
    <source>
        <dbReference type="Proteomes" id="UP000722336"/>
    </source>
</evidence>
<feature type="compositionally biased region" description="Polar residues" evidence="1">
    <location>
        <begin position="1"/>
        <end position="11"/>
    </location>
</feature>
<sequence>MTSTTQRTPQSAAAIHAPSPEDNRVMGFTIPLRAGRGRVMRLGDTLGVILSAHDYPAPVAKALGETLVLTALIGSALKGDGGQTTVQAKAENGAIGLIVCDYRAGELRGYCGFDADRVAALPQGADLPALFGEGYLAVTLEPENAEERFQGIVPLEGENLCAAFTQYFESSEQIPTVLRAAVRRDENGAWHAGGLMVQHLPRGEDGQTRLHVEDTMAAADEDWAHLNALAATVTADELTDPDLKLEELTWRLFNQDEVRTLPATPLSRGCRCSAQHIAGRLGTLPEEHRAELRDEDGMVNVDCEFCARKFTVAI</sequence>
<comment type="caution">
    <text evidence="2">The sequence shown here is derived from an EMBL/GenBank/DDBJ whole genome shotgun (WGS) entry which is preliminary data.</text>
</comment>
<dbReference type="PANTHER" id="PTHR30111">
    <property type="entry name" value="33 KDA CHAPERONIN"/>
    <property type="match status" value="1"/>
</dbReference>
<gene>
    <name evidence="2" type="ORF">KCG44_13820</name>
</gene>
<dbReference type="PANTHER" id="PTHR30111:SF1">
    <property type="entry name" value="33 KDA CHAPERONIN"/>
    <property type="match status" value="1"/>
</dbReference>
<dbReference type="InterPro" id="IPR000397">
    <property type="entry name" value="Heat_shock_Hsp33"/>
</dbReference>
<evidence type="ECO:0000256" key="1">
    <source>
        <dbReference type="SAM" id="MobiDB-lite"/>
    </source>
</evidence>
<organism evidence="2 3">
    <name type="scientific">Pacificimonas pallii</name>
    <dbReference type="NCBI Taxonomy" id="2827236"/>
    <lineage>
        <taxon>Bacteria</taxon>
        <taxon>Pseudomonadati</taxon>
        <taxon>Pseudomonadota</taxon>
        <taxon>Alphaproteobacteria</taxon>
        <taxon>Sphingomonadales</taxon>
        <taxon>Sphingosinicellaceae</taxon>
        <taxon>Pacificimonas</taxon>
    </lineage>
</organism>
<dbReference type="Pfam" id="PF01430">
    <property type="entry name" value="HSP33"/>
    <property type="match status" value="1"/>
</dbReference>
<name>A0ABS6SHG6_9SPHN</name>
<evidence type="ECO:0000313" key="2">
    <source>
        <dbReference type="EMBL" id="MBV7257859.1"/>
    </source>
</evidence>
<protein>
    <submittedName>
        <fullName evidence="2">Hsp33 family molecular chaperone HslO</fullName>
    </submittedName>
</protein>
<reference evidence="2 3" key="1">
    <citation type="submission" date="2021-04" db="EMBL/GenBank/DDBJ databases">
        <authorList>
            <person name="Pira H."/>
            <person name="Risdian C."/>
            <person name="Wink J."/>
        </authorList>
    </citation>
    <scope>NUCLEOTIDE SEQUENCE [LARGE SCALE GENOMIC DNA]</scope>
    <source>
        <strain evidence="2 3">WHA3</strain>
    </source>
</reference>
<dbReference type="EMBL" id="JAGSPA010000005">
    <property type="protein sequence ID" value="MBV7257859.1"/>
    <property type="molecule type" value="Genomic_DNA"/>
</dbReference>
<dbReference type="Proteomes" id="UP000722336">
    <property type="component" value="Unassembled WGS sequence"/>
</dbReference>
<dbReference type="PIRSF" id="PIRSF005261">
    <property type="entry name" value="Heat_shock_Hsp33"/>
    <property type="match status" value="1"/>
</dbReference>
<dbReference type="RefSeq" id="WP_218446704.1">
    <property type="nucleotide sequence ID" value="NZ_JAGSPA010000005.1"/>
</dbReference>
<proteinExistence type="predicted"/>
<dbReference type="CDD" id="cd00498">
    <property type="entry name" value="Hsp33"/>
    <property type="match status" value="1"/>
</dbReference>
<keyword evidence="3" id="KW-1185">Reference proteome</keyword>
<feature type="region of interest" description="Disordered" evidence="1">
    <location>
        <begin position="1"/>
        <end position="20"/>
    </location>
</feature>